<dbReference type="InterPro" id="IPR042099">
    <property type="entry name" value="ANL_N_sf"/>
</dbReference>
<dbReference type="AlphaFoldDB" id="A0A4Q9KJX1"/>
<dbReference type="PANTHER" id="PTHR24096">
    <property type="entry name" value="LONG-CHAIN-FATTY-ACID--COA LIGASE"/>
    <property type="match status" value="1"/>
</dbReference>
<dbReference type="EMBL" id="SDMR01000022">
    <property type="protein sequence ID" value="TBT92149.1"/>
    <property type="molecule type" value="Genomic_DNA"/>
</dbReference>
<dbReference type="InterPro" id="IPR000873">
    <property type="entry name" value="AMP-dep_synth/lig_dom"/>
</dbReference>
<dbReference type="InterPro" id="IPR045851">
    <property type="entry name" value="AMP-bd_C_sf"/>
</dbReference>
<gene>
    <name evidence="5" type="ORF">ET996_13280</name>
</gene>
<evidence type="ECO:0000256" key="1">
    <source>
        <dbReference type="ARBA" id="ARBA00006432"/>
    </source>
</evidence>
<dbReference type="RefSeq" id="WP_131173046.1">
    <property type="nucleotide sequence ID" value="NZ_FXTL01000026.1"/>
</dbReference>
<comment type="similarity">
    <text evidence="1">Belongs to the ATP-dependent AMP-binding enzyme family.</text>
</comment>
<dbReference type="InterPro" id="IPR025110">
    <property type="entry name" value="AMP-bd_C"/>
</dbReference>
<proteinExistence type="inferred from homology"/>
<keyword evidence="6" id="KW-1185">Reference proteome</keyword>
<evidence type="ECO:0000313" key="6">
    <source>
        <dbReference type="Proteomes" id="UP000291933"/>
    </source>
</evidence>
<dbReference type="Pfam" id="PF13193">
    <property type="entry name" value="AMP-binding_C"/>
    <property type="match status" value="1"/>
</dbReference>
<comment type="caution">
    <text evidence="5">The sequence shown here is derived from an EMBL/GenBank/DDBJ whole genome shotgun (WGS) entry which is preliminary data.</text>
</comment>
<organism evidence="5 6">
    <name type="scientific">Propioniciclava tarda</name>
    <dbReference type="NCBI Taxonomy" id="433330"/>
    <lineage>
        <taxon>Bacteria</taxon>
        <taxon>Bacillati</taxon>
        <taxon>Actinomycetota</taxon>
        <taxon>Actinomycetes</taxon>
        <taxon>Propionibacteriales</taxon>
        <taxon>Propionibacteriaceae</taxon>
        <taxon>Propioniciclava</taxon>
    </lineage>
</organism>
<evidence type="ECO:0000313" key="5">
    <source>
        <dbReference type="EMBL" id="TBT92149.1"/>
    </source>
</evidence>
<name>A0A4Q9KJX1_PROTD</name>
<dbReference type="GO" id="GO:0016405">
    <property type="term" value="F:CoA-ligase activity"/>
    <property type="evidence" value="ECO:0007669"/>
    <property type="project" value="TreeGrafter"/>
</dbReference>
<dbReference type="OrthoDB" id="9803968at2"/>
<dbReference type="Pfam" id="PF00501">
    <property type="entry name" value="AMP-binding"/>
    <property type="match status" value="1"/>
</dbReference>
<dbReference type="SUPFAM" id="SSF56801">
    <property type="entry name" value="Acetyl-CoA synthetase-like"/>
    <property type="match status" value="1"/>
</dbReference>
<feature type="domain" description="AMP-dependent synthetase/ligase" evidence="3">
    <location>
        <begin position="37"/>
        <end position="403"/>
    </location>
</feature>
<evidence type="ECO:0000259" key="3">
    <source>
        <dbReference type="Pfam" id="PF00501"/>
    </source>
</evidence>
<dbReference type="Proteomes" id="UP000291933">
    <property type="component" value="Unassembled WGS sequence"/>
</dbReference>
<keyword evidence="2 5" id="KW-0436">Ligase</keyword>
<dbReference type="PROSITE" id="PS00455">
    <property type="entry name" value="AMP_BINDING"/>
    <property type="match status" value="1"/>
</dbReference>
<dbReference type="Gene3D" id="3.40.50.12780">
    <property type="entry name" value="N-terminal domain of ligase-like"/>
    <property type="match status" value="1"/>
</dbReference>
<dbReference type="Gene3D" id="3.30.300.30">
    <property type="match status" value="1"/>
</dbReference>
<accession>A0A4Q9KJX1</accession>
<feature type="domain" description="AMP-binding enzyme C-terminal" evidence="4">
    <location>
        <begin position="454"/>
        <end position="531"/>
    </location>
</feature>
<dbReference type="InterPro" id="IPR020845">
    <property type="entry name" value="AMP-binding_CS"/>
</dbReference>
<reference evidence="5 6" key="1">
    <citation type="submission" date="2019-01" db="EMBL/GenBank/DDBJ databases">
        <title>Lactibacter flavus gen. nov., sp. nov., a novel bacterium of the family Propionibacteriaceae isolated from raw milk and dairy products.</title>
        <authorList>
            <person name="Huptas C."/>
            <person name="Wenning M."/>
            <person name="Breitenwieser F."/>
            <person name="Doll E."/>
            <person name="Von Neubeck M."/>
            <person name="Busse H.-J."/>
            <person name="Scherer S."/>
        </authorList>
    </citation>
    <scope>NUCLEOTIDE SEQUENCE [LARGE SCALE GENOMIC DNA]</scope>
    <source>
        <strain evidence="5 6">DSM 22130</strain>
    </source>
</reference>
<sequence length="545" mass="56798">MTNPGPDGWHGPLPDIEIPDVSLYDLLFAGLTSADAAKPAVVDHASGVTLTLGEVKCQTDAFAAWLSASGIGAGDAVGVLLPNGPDYLAAFHGIARAGAATSPVNATYTAPEIARQLTATKAPKIVTHPALLAQAVAGAIQAGLAASDVIVVGDPDAPRAAGHTAWSDVLATEPNPPTVDIDPATHIACLPFSSGTSGMPKPVMLSHRNLVANMLQFNEVLRPLGDDVSLVAFLPYSHIYAMTTNLNYALYRRCPQYTMAGFDPMAFLTIIATYRPAVLFVVPPVAAFLAKHPAVGQADLSSLKLIVCGAAPLDGPVGEALQERLGVRVVQGYGMTELSPVTHVIPLDRRDIDLGTIGPAVPNVRFRVVDPETGTDVAVPASGEVSQPGELWCAGPNAMLGYLGIPKDADAVLDADGWVHTGDLVTVDADGVVRMVDRIKELIKRRGMQIAPAELEALLCLHPAVADAAVLGVDLKGTAGDQVPHALVQLRPGAEASASELTAWVADRVAPHKRLGGVHFVEKVPRSAAGKILRRQLPVLLPAKG</sequence>
<evidence type="ECO:0000259" key="4">
    <source>
        <dbReference type="Pfam" id="PF13193"/>
    </source>
</evidence>
<evidence type="ECO:0000256" key="2">
    <source>
        <dbReference type="ARBA" id="ARBA00022598"/>
    </source>
</evidence>
<protein>
    <submittedName>
        <fullName evidence="5">4-coumarate--CoA ligase family protein</fullName>
    </submittedName>
</protein>
<dbReference type="PANTHER" id="PTHR24096:SF149">
    <property type="entry name" value="AMP-BINDING DOMAIN-CONTAINING PROTEIN-RELATED"/>
    <property type="match status" value="1"/>
</dbReference>